<dbReference type="SUPFAM" id="SSF63380">
    <property type="entry name" value="Riboflavin synthase domain-like"/>
    <property type="match status" value="1"/>
</dbReference>
<dbReference type="Pfam" id="PF10418">
    <property type="entry name" value="DHODB_Fe-S_bind"/>
    <property type="match status" value="1"/>
</dbReference>
<gene>
    <name evidence="2" type="ORF">ASZ90_019636</name>
</gene>
<dbReference type="InterPro" id="IPR050353">
    <property type="entry name" value="PyrK_electron_transfer"/>
</dbReference>
<dbReference type="NCBIfam" id="NF004862">
    <property type="entry name" value="PRK06222.1"/>
    <property type="match status" value="1"/>
</dbReference>
<dbReference type="GO" id="GO:0016491">
    <property type="term" value="F:oxidoreductase activity"/>
    <property type="evidence" value="ECO:0007669"/>
    <property type="project" value="InterPro"/>
</dbReference>
<dbReference type="InterPro" id="IPR012165">
    <property type="entry name" value="Cyt_c3_hydrogenase_gsu"/>
</dbReference>
<dbReference type="InterPro" id="IPR019480">
    <property type="entry name" value="Dihydroorotate_DH_Fe-S-bd"/>
</dbReference>
<reference evidence="2" key="1">
    <citation type="journal article" date="2015" name="Proc. Natl. Acad. Sci. U.S.A.">
        <title>Networks of energetic and metabolic interactions define dynamics in microbial communities.</title>
        <authorList>
            <person name="Embree M."/>
            <person name="Liu J.K."/>
            <person name="Al-Bassam M.M."/>
            <person name="Zengler K."/>
        </authorList>
    </citation>
    <scope>NUCLEOTIDE SEQUENCE</scope>
</reference>
<dbReference type="InterPro" id="IPR039261">
    <property type="entry name" value="FNR_nucleotide-bd"/>
</dbReference>
<dbReference type="Gene3D" id="3.40.50.80">
    <property type="entry name" value="Nucleotide-binding domain of ferredoxin-NADP reductase (FNR) module"/>
    <property type="match status" value="1"/>
</dbReference>
<sequence>MPSKIITLIAGQNMLILYRSQMEMGGRIMFEIVLKEELAPKIKLFKVLAPEIARKAQPGQFIILRIDEKGERIPLTIADFDGDGGTITIIFQEVGKTTDLLGSMEQGDSLLDFVGPLGMESEIKNYGTVVCIGGGVGVAPVFPIARALREVGNTVISIIGARNSELLFWKHKMKQVSSKLHIATDDGSAGQKGFVTDILAEILDQTHVDRIISIGPVPMMEAVCRVAPDNITTMVSLNPIMVDGTGMCGACRVEVNNQTRFACVDGPEFDGHQVNWELVKMRARMFVKEEKEVLTHSCGEGECQCHKKDEK</sequence>
<dbReference type="CDD" id="cd06219">
    <property type="entry name" value="DHOD_e_trans_like1"/>
    <property type="match status" value="1"/>
</dbReference>
<dbReference type="PANTHER" id="PTHR43513">
    <property type="entry name" value="DIHYDROOROTATE DEHYDROGENASE B (NAD(+)), ELECTRON TRANSFER SUBUNIT"/>
    <property type="match status" value="1"/>
</dbReference>
<feature type="domain" description="FAD-binding FR-type" evidence="1">
    <location>
        <begin position="25"/>
        <end position="123"/>
    </location>
</feature>
<dbReference type="PIRSF" id="PIRSF006816">
    <property type="entry name" value="Cyc3_hyd_g"/>
    <property type="match status" value="1"/>
</dbReference>
<dbReference type="Gene3D" id="2.40.30.10">
    <property type="entry name" value="Translation factors"/>
    <property type="match status" value="1"/>
</dbReference>
<proteinExistence type="predicted"/>
<protein>
    <submittedName>
        <fullName evidence="2">Hydrogenase, subunit gamma related</fullName>
    </submittedName>
</protein>
<dbReference type="InterPro" id="IPR017938">
    <property type="entry name" value="Riboflavin_synthase-like_b-brl"/>
</dbReference>
<dbReference type="PANTHER" id="PTHR43513:SF3">
    <property type="entry name" value="DIHYDROOROTATE DEHYDROGENASE B (NAD(+)), ELECTRON TRANSFER SUBUNIT-RELATED"/>
    <property type="match status" value="1"/>
</dbReference>
<evidence type="ECO:0000259" key="1">
    <source>
        <dbReference type="PROSITE" id="PS51384"/>
    </source>
</evidence>
<dbReference type="InterPro" id="IPR017927">
    <property type="entry name" value="FAD-bd_FR_type"/>
</dbReference>
<evidence type="ECO:0000313" key="2">
    <source>
        <dbReference type="EMBL" id="KUG02982.1"/>
    </source>
</evidence>
<dbReference type="GO" id="GO:0050660">
    <property type="term" value="F:flavin adenine dinucleotide binding"/>
    <property type="evidence" value="ECO:0007669"/>
    <property type="project" value="InterPro"/>
</dbReference>
<dbReference type="PROSITE" id="PS51384">
    <property type="entry name" value="FAD_FR"/>
    <property type="match status" value="1"/>
</dbReference>
<dbReference type="GO" id="GO:0006221">
    <property type="term" value="P:pyrimidine nucleotide biosynthetic process"/>
    <property type="evidence" value="ECO:0007669"/>
    <property type="project" value="InterPro"/>
</dbReference>
<dbReference type="Pfam" id="PF00175">
    <property type="entry name" value="NAD_binding_1"/>
    <property type="match status" value="1"/>
</dbReference>
<dbReference type="InterPro" id="IPR001433">
    <property type="entry name" value="OxRdtase_FAD/NAD-bd"/>
</dbReference>
<comment type="caution">
    <text evidence="2">The sequence shown here is derived from an EMBL/GenBank/DDBJ whole genome shotgun (WGS) entry which is preliminary data.</text>
</comment>
<organism evidence="2">
    <name type="scientific">hydrocarbon metagenome</name>
    <dbReference type="NCBI Taxonomy" id="938273"/>
    <lineage>
        <taxon>unclassified sequences</taxon>
        <taxon>metagenomes</taxon>
        <taxon>ecological metagenomes</taxon>
    </lineage>
</organism>
<name>A0A0W8E3K4_9ZZZZ</name>
<dbReference type="EMBL" id="LNQE01001898">
    <property type="protein sequence ID" value="KUG02982.1"/>
    <property type="molecule type" value="Genomic_DNA"/>
</dbReference>
<accession>A0A0W8E3K4</accession>
<dbReference type="SUPFAM" id="SSF52343">
    <property type="entry name" value="Ferredoxin reductase-like, C-terminal NADP-linked domain"/>
    <property type="match status" value="1"/>
</dbReference>
<dbReference type="GO" id="GO:0051537">
    <property type="term" value="F:2 iron, 2 sulfur cluster binding"/>
    <property type="evidence" value="ECO:0007669"/>
    <property type="project" value="InterPro"/>
</dbReference>
<dbReference type="AlphaFoldDB" id="A0A0W8E3K4"/>